<dbReference type="EMBL" id="DYDO01000007">
    <property type="protein sequence ID" value="DBA20640.1"/>
    <property type="molecule type" value="Genomic_DNA"/>
</dbReference>
<evidence type="ECO:0000313" key="1">
    <source>
        <dbReference type="EMBL" id="DBA20640.1"/>
    </source>
</evidence>
<evidence type="ECO:0000313" key="2">
    <source>
        <dbReference type="Proteomes" id="UP001181693"/>
    </source>
</evidence>
<sequence>MNNTAKHCIDQNFKSLNTSFQWLLEQLVLWHNASSKMRLEVPKPDSKRLQHSLYTIQGWQAAKELGRIVFSVLLLKRWIEYVCLHSASSCRSQQ</sequence>
<reference evidence="1" key="1">
    <citation type="thesis" date="2020" institute="ProQuest LLC" country="789 East Eisenhower Parkway, Ann Arbor, MI, USA">
        <title>Comparative Genomics and Chromosome Evolution.</title>
        <authorList>
            <person name="Mudd A.B."/>
        </authorList>
    </citation>
    <scope>NUCLEOTIDE SEQUENCE</scope>
    <source>
        <strain evidence="1">1538</strain>
        <tissue evidence="1">Blood</tissue>
    </source>
</reference>
<name>A0AAV3ABE9_PYXAD</name>
<comment type="caution">
    <text evidence="1">The sequence shown here is derived from an EMBL/GenBank/DDBJ whole genome shotgun (WGS) entry which is preliminary data.</text>
</comment>
<accession>A0AAV3ABE9</accession>
<protein>
    <submittedName>
        <fullName evidence="1">Uncharacterized protein</fullName>
    </submittedName>
</protein>
<keyword evidence="2" id="KW-1185">Reference proteome</keyword>
<dbReference type="AlphaFoldDB" id="A0AAV3ABE9"/>
<gene>
    <name evidence="1" type="ORF">GDO54_017400</name>
</gene>
<dbReference type="Proteomes" id="UP001181693">
    <property type="component" value="Unassembled WGS sequence"/>
</dbReference>
<organism evidence="1 2">
    <name type="scientific">Pyxicephalus adspersus</name>
    <name type="common">African bullfrog</name>
    <dbReference type="NCBI Taxonomy" id="30357"/>
    <lineage>
        <taxon>Eukaryota</taxon>
        <taxon>Metazoa</taxon>
        <taxon>Chordata</taxon>
        <taxon>Craniata</taxon>
        <taxon>Vertebrata</taxon>
        <taxon>Euteleostomi</taxon>
        <taxon>Amphibia</taxon>
        <taxon>Batrachia</taxon>
        <taxon>Anura</taxon>
        <taxon>Neobatrachia</taxon>
        <taxon>Ranoidea</taxon>
        <taxon>Pyxicephalidae</taxon>
        <taxon>Pyxicephalinae</taxon>
        <taxon>Pyxicephalus</taxon>
    </lineage>
</organism>
<proteinExistence type="predicted"/>